<sequence length="422" mass="46750">MLWTSVILLALAVGQVPARSNPIIKADFIENVSKGGWDAKPGQHPHHVNLRMLNAAGQLASCGGSIIHENWVLTAAHCTALRISVVVRAGMVFINDARYIHETTEWFNYPTYIDAMVLIAQPNDISVIKLHQPIVFNQYMKPIRLQSRADAYRNYQSVLLYASGHGRTWTGGATTDVLQWVYLRGLSNLDCQRVFGSIITENSGDSGGPLVFEENGVPTLIGVTSFVAGEQSGGCHSGFPAGFIRPGPFHSWFTLVTGIDFENLDEEVTTLPSTYPTTESIFTETTQFPDITETTQFPDTTETVTIPTIPTEVTTTESPITDATESGTTTPLQTTTWIPTETTPTEPPEESEENNSGEEESDDSKEESEEEDSDEDSDEDCDPKVSELLKKLEVEVKVKVKLNKKHKIHHKKTITHQRKHKH</sequence>
<dbReference type="Gene3D" id="2.40.10.10">
    <property type="entry name" value="Trypsin-like serine proteases"/>
    <property type="match status" value="1"/>
</dbReference>
<reference evidence="10" key="2">
    <citation type="submission" date="2022-10" db="EMBL/GenBank/DDBJ databases">
        <authorList>
            <consortium name="ENA_rothamsted_submissions"/>
            <consortium name="culmorum"/>
            <person name="King R."/>
        </authorList>
    </citation>
    <scope>NUCLEOTIDE SEQUENCE</scope>
</reference>
<protein>
    <recommendedName>
        <fullName evidence="9">Peptidase S1 domain-containing protein</fullName>
    </recommendedName>
</protein>
<keyword evidence="8" id="KW-0732">Signal</keyword>
<dbReference type="GO" id="GO:0006508">
    <property type="term" value="P:proteolysis"/>
    <property type="evidence" value="ECO:0007669"/>
    <property type="project" value="InterPro"/>
</dbReference>
<feature type="region of interest" description="Disordered" evidence="7">
    <location>
        <begin position="306"/>
        <end position="386"/>
    </location>
</feature>
<evidence type="ECO:0000256" key="3">
    <source>
        <dbReference type="ARBA" id="ARBA00023157"/>
    </source>
</evidence>
<keyword evidence="6" id="KW-1205">Fibrinolytic toxin</keyword>
<feature type="region of interest" description="Disordered" evidence="7">
    <location>
        <begin position="401"/>
        <end position="422"/>
    </location>
</feature>
<accession>A0A9N9R7P4</accession>
<evidence type="ECO:0000313" key="11">
    <source>
        <dbReference type="Proteomes" id="UP001153714"/>
    </source>
</evidence>
<comment type="subcellular location">
    <subcellularLocation>
        <location evidence="1">Secreted</location>
        <location evidence="1">Extracellular space</location>
    </subcellularLocation>
</comment>
<dbReference type="InterPro" id="IPR018114">
    <property type="entry name" value="TRYPSIN_HIS"/>
</dbReference>
<dbReference type="InterPro" id="IPR001314">
    <property type="entry name" value="Peptidase_S1A"/>
</dbReference>
<dbReference type="AlphaFoldDB" id="A0A9N9R7P4"/>
<gene>
    <name evidence="10" type="ORF">DIATSA_LOCUS8798</name>
</gene>
<evidence type="ECO:0000259" key="9">
    <source>
        <dbReference type="PROSITE" id="PS50240"/>
    </source>
</evidence>
<dbReference type="InterPro" id="IPR043504">
    <property type="entry name" value="Peptidase_S1_PA_chymotrypsin"/>
</dbReference>
<evidence type="ECO:0000256" key="2">
    <source>
        <dbReference type="ARBA" id="ARBA00022656"/>
    </source>
</evidence>
<evidence type="ECO:0000256" key="4">
    <source>
        <dbReference type="ARBA" id="ARBA00023240"/>
    </source>
</evidence>
<dbReference type="SUPFAM" id="SSF50494">
    <property type="entry name" value="Trypsin-like serine proteases"/>
    <property type="match status" value="1"/>
</dbReference>
<dbReference type="Pfam" id="PF00089">
    <property type="entry name" value="Trypsin"/>
    <property type="match status" value="1"/>
</dbReference>
<keyword evidence="11" id="KW-1185">Reference proteome</keyword>
<dbReference type="Proteomes" id="UP001153714">
    <property type="component" value="Chromosome 3"/>
</dbReference>
<feature type="domain" description="Peptidase S1" evidence="9">
    <location>
        <begin position="33"/>
        <end position="258"/>
    </location>
</feature>
<dbReference type="SMART" id="SM00020">
    <property type="entry name" value="Tryp_SPc"/>
    <property type="match status" value="1"/>
</dbReference>
<reference evidence="10" key="1">
    <citation type="submission" date="2021-12" db="EMBL/GenBank/DDBJ databases">
        <authorList>
            <person name="King R."/>
        </authorList>
    </citation>
    <scope>NUCLEOTIDE SEQUENCE</scope>
</reference>
<dbReference type="PANTHER" id="PTHR24250">
    <property type="entry name" value="CHYMOTRYPSIN-RELATED"/>
    <property type="match status" value="1"/>
</dbReference>
<dbReference type="GO" id="GO:0005576">
    <property type="term" value="C:extracellular region"/>
    <property type="evidence" value="ECO:0007669"/>
    <property type="project" value="UniProtKB-SubCell"/>
</dbReference>
<keyword evidence="2" id="KW-0800">Toxin</keyword>
<organism evidence="10 11">
    <name type="scientific">Diatraea saccharalis</name>
    <name type="common">sugarcane borer</name>
    <dbReference type="NCBI Taxonomy" id="40085"/>
    <lineage>
        <taxon>Eukaryota</taxon>
        <taxon>Metazoa</taxon>
        <taxon>Ecdysozoa</taxon>
        <taxon>Arthropoda</taxon>
        <taxon>Hexapoda</taxon>
        <taxon>Insecta</taxon>
        <taxon>Pterygota</taxon>
        <taxon>Neoptera</taxon>
        <taxon>Endopterygota</taxon>
        <taxon>Lepidoptera</taxon>
        <taxon>Glossata</taxon>
        <taxon>Ditrysia</taxon>
        <taxon>Pyraloidea</taxon>
        <taxon>Crambidae</taxon>
        <taxon>Crambinae</taxon>
        <taxon>Diatraea</taxon>
    </lineage>
</organism>
<evidence type="ECO:0000256" key="7">
    <source>
        <dbReference type="SAM" id="MobiDB-lite"/>
    </source>
</evidence>
<dbReference type="GO" id="GO:0090729">
    <property type="term" value="F:toxin activity"/>
    <property type="evidence" value="ECO:0007669"/>
    <property type="project" value="UniProtKB-KW"/>
</dbReference>
<feature type="compositionally biased region" description="Acidic residues" evidence="7">
    <location>
        <begin position="347"/>
        <end position="381"/>
    </location>
</feature>
<evidence type="ECO:0000256" key="5">
    <source>
        <dbReference type="ARBA" id="ARBA00055534"/>
    </source>
</evidence>
<dbReference type="InterPro" id="IPR001254">
    <property type="entry name" value="Trypsin_dom"/>
</dbReference>
<dbReference type="GO" id="GO:0004252">
    <property type="term" value="F:serine-type endopeptidase activity"/>
    <property type="evidence" value="ECO:0007669"/>
    <property type="project" value="InterPro"/>
</dbReference>
<dbReference type="FunFam" id="2.40.10.10:FF:000068">
    <property type="entry name" value="transmembrane protease serine 2"/>
    <property type="match status" value="1"/>
</dbReference>
<dbReference type="OrthoDB" id="5597713at2759"/>
<evidence type="ECO:0000313" key="10">
    <source>
        <dbReference type="EMBL" id="CAG9791169.1"/>
    </source>
</evidence>
<feature type="chain" id="PRO_5040493264" description="Peptidase S1 domain-containing protein" evidence="8">
    <location>
        <begin position="19"/>
        <end position="422"/>
    </location>
</feature>
<feature type="compositionally biased region" description="Low complexity" evidence="7">
    <location>
        <begin position="306"/>
        <end position="344"/>
    </location>
</feature>
<dbReference type="InterPro" id="IPR009003">
    <property type="entry name" value="Peptidase_S1_PA"/>
</dbReference>
<dbReference type="EMBL" id="OU893334">
    <property type="protein sequence ID" value="CAG9791169.1"/>
    <property type="molecule type" value="Genomic_DNA"/>
</dbReference>
<dbReference type="PROSITE" id="PS50240">
    <property type="entry name" value="TRYPSIN_DOM"/>
    <property type="match status" value="1"/>
</dbReference>
<dbReference type="PRINTS" id="PR00722">
    <property type="entry name" value="CHYMOTRYPSIN"/>
</dbReference>
<feature type="signal peptide" evidence="8">
    <location>
        <begin position="1"/>
        <end position="18"/>
    </location>
</feature>
<name>A0A9N9R7P4_9NEOP</name>
<evidence type="ECO:0000256" key="8">
    <source>
        <dbReference type="SAM" id="SignalP"/>
    </source>
</evidence>
<keyword evidence="4" id="KW-1199">Hemostasis impairing toxin</keyword>
<proteinExistence type="predicted"/>
<dbReference type="PANTHER" id="PTHR24250:SF50">
    <property type="entry name" value="PEPTIDASE S1 DOMAIN-CONTAINING PROTEIN"/>
    <property type="match status" value="1"/>
</dbReference>
<evidence type="ECO:0000256" key="1">
    <source>
        <dbReference type="ARBA" id="ARBA00004239"/>
    </source>
</evidence>
<dbReference type="CDD" id="cd00190">
    <property type="entry name" value="Tryp_SPc"/>
    <property type="match status" value="1"/>
</dbReference>
<dbReference type="PROSITE" id="PS00134">
    <property type="entry name" value="TRYPSIN_HIS"/>
    <property type="match status" value="1"/>
</dbReference>
<evidence type="ECO:0000256" key="6">
    <source>
        <dbReference type="ARBA" id="ARBA00084094"/>
    </source>
</evidence>
<comment type="function">
    <text evidence="5">Fibrinolytic activity; shows preferential cleavage of Arg-Gly bonds in all three fibrinogen chains. Contact with the caterpillars causes severe bleeding, due the anticoagulant effect of the protein.</text>
</comment>
<keyword evidence="3" id="KW-1015">Disulfide bond</keyword>